<gene>
    <name evidence="1" type="ORF">BJ095_105114</name>
</gene>
<proteinExistence type="predicted"/>
<comment type="caution">
    <text evidence="1">The sequence shown here is derived from an EMBL/GenBank/DDBJ whole genome shotgun (WGS) entry which is preliminary data.</text>
</comment>
<protein>
    <submittedName>
        <fullName evidence="1">Uncharacterized protein DUF3219</fullName>
    </submittedName>
</protein>
<keyword evidence="2" id="KW-1185">Reference proteome</keyword>
<dbReference type="Proteomes" id="UP000247416">
    <property type="component" value="Unassembled WGS sequence"/>
</dbReference>
<dbReference type="SUPFAM" id="SSF159173">
    <property type="entry name" value="YkvR-like"/>
    <property type="match status" value="1"/>
</dbReference>
<organism evidence="1 2">
    <name type="scientific">Ureibacillus chungkukjangi</name>
    <dbReference type="NCBI Taxonomy" id="1202712"/>
    <lineage>
        <taxon>Bacteria</taxon>
        <taxon>Bacillati</taxon>
        <taxon>Bacillota</taxon>
        <taxon>Bacilli</taxon>
        <taxon>Bacillales</taxon>
        <taxon>Caryophanaceae</taxon>
        <taxon>Ureibacillus</taxon>
    </lineage>
</organism>
<dbReference type="InterPro" id="IPR021596">
    <property type="entry name" value="DUF3219"/>
</dbReference>
<dbReference type="OrthoDB" id="2920197at2"/>
<name>A0A318TRU0_9BACL</name>
<evidence type="ECO:0000313" key="2">
    <source>
        <dbReference type="Proteomes" id="UP000247416"/>
    </source>
</evidence>
<reference evidence="1 2" key="1">
    <citation type="submission" date="2018-06" db="EMBL/GenBank/DDBJ databases">
        <title>Genomic Encyclopedia of Archaeal and Bacterial Type Strains, Phase II (KMG-II): from individual species to whole genera.</title>
        <authorList>
            <person name="Goeker M."/>
        </authorList>
    </citation>
    <scope>NUCLEOTIDE SEQUENCE [LARGE SCALE GENOMIC DNA]</scope>
    <source>
        <strain evidence="1 2">KACC 16626</strain>
    </source>
</reference>
<dbReference type="EMBL" id="QJTJ01000005">
    <property type="protein sequence ID" value="PYF07324.1"/>
    <property type="molecule type" value="Genomic_DNA"/>
</dbReference>
<dbReference type="InterPro" id="IPR023105">
    <property type="entry name" value="YkvR-like_sf"/>
</dbReference>
<accession>A0A318TRU0</accession>
<dbReference type="Gene3D" id="2.40.30.80">
    <property type="entry name" value="YkvR-like"/>
    <property type="match status" value="1"/>
</dbReference>
<dbReference type="RefSeq" id="WP_107933347.1">
    <property type="nucleotide sequence ID" value="NZ_CP085009.1"/>
</dbReference>
<dbReference type="Pfam" id="PF11514">
    <property type="entry name" value="DUF3219"/>
    <property type="match status" value="1"/>
</dbReference>
<evidence type="ECO:0000313" key="1">
    <source>
        <dbReference type="EMBL" id="PYF07324.1"/>
    </source>
</evidence>
<dbReference type="AlphaFoldDB" id="A0A318TRU0"/>
<sequence>MVNKITLNDTVIGIEKYEEVTISGLHKIIIDFKVTSEDYHDISTLLYEGIFNISVPEKGLSFKGAIQEYSTSITNLYENGQVGDYHVSLLEVKE</sequence>